<feature type="transmembrane region" description="Helical" evidence="7">
    <location>
        <begin position="9"/>
        <end position="27"/>
    </location>
</feature>
<dbReference type="Pfam" id="PF00528">
    <property type="entry name" value="BPD_transp_1"/>
    <property type="match status" value="1"/>
</dbReference>
<feature type="transmembrane region" description="Helical" evidence="7">
    <location>
        <begin position="243"/>
        <end position="270"/>
    </location>
</feature>
<evidence type="ECO:0000256" key="1">
    <source>
        <dbReference type="ARBA" id="ARBA00004651"/>
    </source>
</evidence>
<evidence type="ECO:0000256" key="5">
    <source>
        <dbReference type="ARBA" id="ARBA00022989"/>
    </source>
</evidence>
<evidence type="ECO:0000256" key="7">
    <source>
        <dbReference type="RuleBase" id="RU363032"/>
    </source>
</evidence>
<keyword evidence="5 7" id="KW-1133">Transmembrane helix</keyword>
<dbReference type="GO" id="GO:0005886">
    <property type="term" value="C:plasma membrane"/>
    <property type="evidence" value="ECO:0007669"/>
    <property type="project" value="UniProtKB-SubCell"/>
</dbReference>
<proteinExistence type="inferred from homology"/>
<feature type="transmembrane region" description="Helical" evidence="7">
    <location>
        <begin position="290"/>
        <end position="316"/>
    </location>
</feature>
<dbReference type="PANTHER" id="PTHR30465">
    <property type="entry name" value="INNER MEMBRANE ABC TRANSPORTER"/>
    <property type="match status" value="1"/>
</dbReference>
<comment type="similarity">
    <text evidence="7">Belongs to the binding-protein-dependent transport system permease family.</text>
</comment>
<reference evidence="9 10" key="1">
    <citation type="submission" date="2019-12" db="EMBL/GenBank/DDBJ databases">
        <title>Halocatena pleomorpha gen. nov. sp. nov., an extremely halophilic archaeon of family Halobacteriaceae isolated from saltpan soil.</title>
        <authorList>
            <person name="Pal Y."/>
            <person name="Verma A."/>
            <person name="Krishnamurthi S."/>
            <person name="Kumar P."/>
        </authorList>
    </citation>
    <scope>NUCLEOTIDE SEQUENCE [LARGE SCALE GENOMIC DNA]</scope>
    <source>
        <strain evidence="9 10">JCM 16495</strain>
    </source>
</reference>
<dbReference type="AlphaFoldDB" id="A0A6B0GRU1"/>
<keyword evidence="2 7" id="KW-0813">Transport</keyword>
<dbReference type="GO" id="GO:0055085">
    <property type="term" value="P:transmembrane transport"/>
    <property type="evidence" value="ECO:0007669"/>
    <property type="project" value="InterPro"/>
</dbReference>
<feature type="domain" description="ABC transmembrane type-1" evidence="8">
    <location>
        <begin position="100"/>
        <end position="309"/>
    </location>
</feature>
<comment type="subcellular location">
    <subcellularLocation>
        <location evidence="1 7">Cell membrane</location>
        <topology evidence="1 7">Multi-pass membrane protein</topology>
    </subcellularLocation>
</comment>
<keyword evidence="6 7" id="KW-0472">Membrane</keyword>
<evidence type="ECO:0000313" key="10">
    <source>
        <dbReference type="Proteomes" id="UP000451471"/>
    </source>
</evidence>
<dbReference type="InterPro" id="IPR035906">
    <property type="entry name" value="MetI-like_sf"/>
</dbReference>
<protein>
    <submittedName>
        <fullName evidence="9">ABC transporter permease subunit</fullName>
    </submittedName>
</protein>
<keyword evidence="3" id="KW-1003">Cell membrane</keyword>
<dbReference type="PROSITE" id="PS50928">
    <property type="entry name" value="ABC_TM1"/>
    <property type="match status" value="1"/>
</dbReference>
<dbReference type="EMBL" id="WSZK01000015">
    <property type="protein sequence ID" value="MWG34388.1"/>
    <property type="molecule type" value="Genomic_DNA"/>
</dbReference>
<evidence type="ECO:0000256" key="3">
    <source>
        <dbReference type="ARBA" id="ARBA00022475"/>
    </source>
</evidence>
<dbReference type="InterPro" id="IPR000515">
    <property type="entry name" value="MetI-like"/>
</dbReference>
<dbReference type="CDD" id="cd06261">
    <property type="entry name" value="TM_PBP2"/>
    <property type="match status" value="1"/>
</dbReference>
<keyword evidence="10" id="KW-1185">Reference proteome</keyword>
<dbReference type="RefSeq" id="WP_158204075.1">
    <property type="nucleotide sequence ID" value="NZ_WSZK01000015.1"/>
</dbReference>
<organism evidence="9 10">
    <name type="scientific">Halomarina oriensis</name>
    <dbReference type="NCBI Taxonomy" id="671145"/>
    <lineage>
        <taxon>Archaea</taxon>
        <taxon>Methanobacteriati</taxon>
        <taxon>Methanobacteriota</taxon>
        <taxon>Stenosarchaea group</taxon>
        <taxon>Halobacteria</taxon>
        <taxon>Halobacteriales</taxon>
        <taxon>Natronomonadaceae</taxon>
        <taxon>Halomarina</taxon>
    </lineage>
</organism>
<comment type="caution">
    <text evidence="9">The sequence shown here is derived from an EMBL/GenBank/DDBJ whole genome shotgun (WGS) entry which is preliminary data.</text>
</comment>
<gene>
    <name evidence="9" type="ORF">GQS65_07770</name>
</gene>
<evidence type="ECO:0000256" key="2">
    <source>
        <dbReference type="ARBA" id="ARBA00022448"/>
    </source>
</evidence>
<sequence length="325" mass="36032">MRWYVIRRVAWAAVVAFVILTITFLFLEITPDQQVAQLQFQAAQSGGDPEAALDAYEQRRGLNQPLWDRYTEYVTNYVQGNWGWSDTRSEPVLDAIVASLPYSIMYSAPSIVISTVVGMGIGLYSALNQYTKTDYAATFVAFFGISIPNFWFGIMLLLIFGETLGWFPIIFQTSIADTQTFSLANLRQLFLPIVVLSTGAIAGNMRYARAEALEYVRAEFVKTARAKGATGWRMLSRHILRPTLVPLSTLLVGDLLGLLLASSLLVEVVFGIPGVGRLSYDAIINQDTDLVLGTVFIPVFISVVGNLLQDIAYTVLDPRISYGDR</sequence>
<dbReference type="SUPFAM" id="SSF161098">
    <property type="entry name" value="MetI-like"/>
    <property type="match status" value="1"/>
</dbReference>
<evidence type="ECO:0000256" key="6">
    <source>
        <dbReference type="ARBA" id="ARBA00023136"/>
    </source>
</evidence>
<accession>A0A6B0GRU1</accession>
<dbReference type="Proteomes" id="UP000451471">
    <property type="component" value="Unassembled WGS sequence"/>
</dbReference>
<dbReference type="OrthoDB" id="44105at2157"/>
<feature type="transmembrane region" description="Helical" evidence="7">
    <location>
        <begin position="104"/>
        <end position="127"/>
    </location>
</feature>
<evidence type="ECO:0000259" key="8">
    <source>
        <dbReference type="PROSITE" id="PS50928"/>
    </source>
</evidence>
<feature type="transmembrane region" description="Helical" evidence="7">
    <location>
        <begin position="139"/>
        <end position="160"/>
    </location>
</feature>
<evidence type="ECO:0000256" key="4">
    <source>
        <dbReference type="ARBA" id="ARBA00022692"/>
    </source>
</evidence>
<dbReference type="Gene3D" id="1.10.3720.10">
    <property type="entry name" value="MetI-like"/>
    <property type="match status" value="1"/>
</dbReference>
<dbReference type="PANTHER" id="PTHR30465:SF0">
    <property type="entry name" value="OLIGOPEPTIDE TRANSPORT SYSTEM PERMEASE PROTEIN APPB"/>
    <property type="match status" value="1"/>
</dbReference>
<name>A0A6B0GRU1_9EURY</name>
<keyword evidence="4 7" id="KW-0812">Transmembrane</keyword>
<evidence type="ECO:0000313" key="9">
    <source>
        <dbReference type="EMBL" id="MWG34388.1"/>
    </source>
</evidence>